<reference evidence="1 2" key="1">
    <citation type="journal article" date="2020" name="Int. J. Syst. Evol. Microbiol.">
        <title>Sulfuracidifex tepidarius gen. nov., sp. nov. and transfer of Sulfolobus metallicus Huber and Stetter 1992 to the genus Sulfuracidifex as Sulfuracidifex metallicus comb. nov.</title>
        <authorList>
            <person name="Itoh T."/>
            <person name="Miura T."/>
            <person name="Sakai H.D."/>
            <person name="Kato S."/>
            <person name="Ohkuma M."/>
            <person name="Takashina T."/>
        </authorList>
    </citation>
    <scope>NUCLEOTIDE SEQUENCE [LARGE SCALE GENOMIC DNA]</scope>
    <source>
        <strain evidence="1 2">IC-006</strain>
    </source>
</reference>
<sequence length="63" mass="7221">MECDEDVVTVYKFNVPLLHLRTLDGPISRRKQIYVKTILKNSTTRIPTSLPTLKGSVQQFHPP</sequence>
<name>A0A510DSW3_9CREN</name>
<organism evidence="1 2">
    <name type="scientific">Sulfuracidifex tepidarius</name>
    <dbReference type="NCBI Taxonomy" id="1294262"/>
    <lineage>
        <taxon>Archaea</taxon>
        <taxon>Thermoproteota</taxon>
        <taxon>Thermoprotei</taxon>
        <taxon>Sulfolobales</taxon>
        <taxon>Sulfolobaceae</taxon>
        <taxon>Sulfuracidifex</taxon>
    </lineage>
</organism>
<protein>
    <submittedName>
        <fullName evidence="1">Uncharacterized protein</fullName>
    </submittedName>
</protein>
<evidence type="ECO:0000313" key="2">
    <source>
        <dbReference type="Proteomes" id="UP000322983"/>
    </source>
</evidence>
<dbReference type="EMBL" id="AP018929">
    <property type="protein sequence ID" value="BBG23306.1"/>
    <property type="molecule type" value="Genomic_DNA"/>
</dbReference>
<evidence type="ECO:0000313" key="1">
    <source>
        <dbReference type="EMBL" id="BBG23306.1"/>
    </source>
</evidence>
<accession>A0A510DSW3</accession>
<dbReference type="Proteomes" id="UP000322983">
    <property type="component" value="Chromosome"/>
</dbReference>
<keyword evidence="2" id="KW-1185">Reference proteome</keyword>
<dbReference type="AlphaFoldDB" id="A0A510DSW3"/>
<gene>
    <name evidence="1" type="ORF">IC006_0590</name>
</gene>
<proteinExistence type="predicted"/>
<dbReference type="KEGG" id="step:IC006_0590"/>